<sequence>METARVEISRCINGLGLRSKAKEPRDDRAATQASLERHMSAAGVKRGSVMEKVATVFCGSGAARQARAGVPPPPPPPPPPRDKPTPPEKPSRFSFQKMRNGMYPSLHGAGGRRSPRPPATSGRRRQLRAPVMSWTALWQHEPFLERFFQLFSGAEVCALAQVCRVWRDVLYQPRFWRAIRPVLNCRDIRESSAGEPGAARRRYLHSLQVRACDSLALLHASDEDLCDLTHGFPAAAKCVRSLSLQCCRVSDKGLEQTLDQLHGLQQLELSGCNEVTDAGLWACLSARIVSLSVSDCINVADESVAAVAQLLPSLCEFSLQAYHVSDAALSYFSSQQSAALTVLRLHSCWELTNHAVLNIG</sequence>
<reference evidence="3 4" key="1">
    <citation type="submission" date="2019-07" db="EMBL/GenBank/DDBJ databases">
        <title>Draft genome assembly of a fouling barnacle, Amphibalanus amphitrite (Darwin, 1854): The first reference genome for Thecostraca.</title>
        <authorList>
            <person name="Kim W."/>
        </authorList>
    </citation>
    <scope>NUCLEOTIDE SEQUENCE [LARGE SCALE GENOMIC DNA]</scope>
    <source>
        <strain evidence="3">SNU_AA5</strain>
        <tissue evidence="3">Soma without cirri and trophi</tissue>
    </source>
</reference>
<accession>A0A6A4W1B5</accession>
<feature type="region of interest" description="Disordered" evidence="1">
    <location>
        <begin position="63"/>
        <end position="126"/>
    </location>
</feature>
<dbReference type="EMBL" id="VIIS01001609">
    <property type="protein sequence ID" value="KAF0295581.1"/>
    <property type="molecule type" value="Genomic_DNA"/>
</dbReference>
<evidence type="ECO:0000313" key="4">
    <source>
        <dbReference type="Proteomes" id="UP000440578"/>
    </source>
</evidence>
<keyword evidence="4" id="KW-1185">Reference proteome</keyword>
<dbReference type="OrthoDB" id="10044893at2759"/>
<dbReference type="CDD" id="cd22127">
    <property type="entry name" value="F-box_FBXL16"/>
    <property type="match status" value="1"/>
</dbReference>
<feature type="region of interest" description="Disordered" evidence="1">
    <location>
        <begin position="19"/>
        <end position="42"/>
    </location>
</feature>
<dbReference type="AlphaFoldDB" id="A0A6A4W1B5"/>
<dbReference type="GO" id="GO:0031146">
    <property type="term" value="P:SCF-dependent proteasomal ubiquitin-dependent protein catabolic process"/>
    <property type="evidence" value="ECO:0007669"/>
    <property type="project" value="TreeGrafter"/>
</dbReference>
<organism evidence="3 4">
    <name type="scientific">Amphibalanus amphitrite</name>
    <name type="common">Striped barnacle</name>
    <name type="synonym">Balanus amphitrite</name>
    <dbReference type="NCBI Taxonomy" id="1232801"/>
    <lineage>
        <taxon>Eukaryota</taxon>
        <taxon>Metazoa</taxon>
        <taxon>Ecdysozoa</taxon>
        <taxon>Arthropoda</taxon>
        <taxon>Crustacea</taxon>
        <taxon>Multicrustacea</taxon>
        <taxon>Cirripedia</taxon>
        <taxon>Thoracica</taxon>
        <taxon>Thoracicalcarea</taxon>
        <taxon>Balanomorpha</taxon>
        <taxon>Balanoidea</taxon>
        <taxon>Balanidae</taxon>
        <taxon>Amphibalaninae</taxon>
        <taxon>Amphibalanus</taxon>
    </lineage>
</organism>
<name>A0A6A4W1B5_AMPAM</name>
<comment type="caution">
    <text evidence="3">The sequence shown here is derived from an EMBL/GenBank/DDBJ whole genome shotgun (WGS) entry which is preliminary data.</text>
</comment>
<evidence type="ECO:0000259" key="2">
    <source>
        <dbReference type="Pfam" id="PF12937"/>
    </source>
</evidence>
<dbReference type="Proteomes" id="UP000440578">
    <property type="component" value="Unassembled WGS sequence"/>
</dbReference>
<protein>
    <submittedName>
        <fullName evidence="3">F-box/LRR-repeat protein 16</fullName>
    </submittedName>
</protein>
<dbReference type="SUPFAM" id="SSF52047">
    <property type="entry name" value="RNI-like"/>
    <property type="match status" value="1"/>
</dbReference>
<dbReference type="Gene3D" id="3.80.10.10">
    <property type="entry name" value="Ribonuclease Inhibitor"/>
    <property type="match status" value="1"/>
</dbReference>
<dbReference type="PANTHER" id="PTHR13318">
    <property type="entry name" value="PARTNER OF PAIRED, ISOFORM B-RELATED"/>
    <property type="match status" value="1"/>
</dbReference>
<proteinExistence type="predicted"/>
<dbReference type="InterPro" id="IPR001810">
    <property type="entry name" value="F-box_dom"/>
</dbReference>
<dbReference type="InterPro" id="IPR032675">
    <property type="entry name" value="LRR_dom_sf"/>
</dbReference>
<dbReference type="GO" id="GO:0019005">
    <property type="term" value="C:SCF ubiquitin ligase complex"/>
    <property type="evidence" value="ECO:0007669"/>
    <property type="project" value="TreeGrafter"/>
</dbReference>
<dbReference type="SUPFAM" id="SSF81383">
    <property type="entry name" value="F-box domain"/>
    <property type="match status" value="1"/>
</dbReference>
<dbReference type="Pfam" id="PF12937">
    <property type="entry name" value="F-box-like"/>
    <property type="match status" value="1"/>
</dbReference>
<dbReference type="PANTHER" id="PTHR13318:SF105">
    <property type="entry name" value="F-BOX_LRR-REPEAT PROTEIN 3"/>
    <property type="match status" value="1"/>
</dbReference>
<feature type="compositionally biased region" description="Basic and acidic residues" evidence="1">
    <location>
        <begin position="80"/>
        <end position="91"/>
    </location>
</feature>
<gene>
    <name evidence="3" type="primary">Fbxl16_0</name>
    <name evidence="3" type="ORF">FJT64_000593</name>
</gene>
<evidence type="ECO:0000256" key="1">
    <source>
        <dbReference type="SAM" id="MobiDB-lite"/>
    </source>
</evidence>
<evidence type="ECO:0000313" key="3">
    <source>
        <dbReference type="EMBL" id="KAF0295581.1"/>
    </source>
</evidence>
<dbReference type="InterPro" id="IPR036047">
    <property type="entry name" value="F-box-like_dom_sf"/>
</dbReference>
<feature type="domain" description="F-box" evidence="2">
    <location>
        <begin position="148"/>
        <end position="179"/>
    </location>
</feature>
<feature type="compositionally biased region" description="Pro residues" evidence="1">
    <location>
        <begin position="70"/>
        <end position="79"/>
    </location>
</feature>
<feature type="compositionally biased region" description="Basic and acidic residues" evidence="1">
    <location>
        <begin position="20"/>
        <end position="39"/>
    </location>
</feature>